<dbReference type="Proteomes" id="UP000242414">
    <property type="component" value="Unassembled WGS sequence"/>
</dbReference>
<dbReference type="VEuPathDB" id="FungiDB:BCV72DRAFT_305592"/>
<protein>
    <submittedName>
        <fullName evidence="1">Uncharacterized protein</fullName>
    </submittedName>
</protein>
<dbReference type="AlphaFoldDB" id="A0A1X0R393"/>
<dbReference type="OrthoDB" id="2206566at2759"/>
<organism evidence="1">
    <name type="scientific">Rhizopus microsporus var. microsporus</name>
    <dbReference type="NCBI Taxonomy" id="86635"/>
    <lineage>
        <taxon>Eukaryota</taxon>
        <taxon>Fungi</taxon>
        <taxon>Fungi incertae sedis</taxon>
        <taxon>Mucoromycota</taxon>
        <taxon>Mucoromycotina</taxon>
        <taxon>Mucoromycetes</taxon>
        <taxon>Mucorales</taxon>
        <taxon>Mucorineae</taxon>
        <taxon>Rhizopodaceae</taxon>
        <taxon>Rhizopus</taxon>
    </lineage>
</organism>
<dbReference type="EMBL" id="KV921924">
    <property type="protein sequence ID" value="ORE06398.1"/>
    <property type="molecule type" value="Genomic_DNA"/>
</dbReference>
<evidence type="ECO:0000313" key="1">
    <source>
        <dbReference type="EMBL" id="ORE06398.1"/>
    </source>
</evidence>
<name>A0A1X0R393_RHIZD</name>
<gene>
    <name evidence="1" type="ORF">BCV72DRAFT_305592</name>
</gene>
<sequence>MKIQIRQTTVAKFTTIDRMGIGVLEIKSFNTPIEKLKEDKIRFAEISKKMLHKRALAAKSVKDLITFALMITDECTDVEYFVHEYKLQEPTTASGNETDKVQKYTFRLIKASILPTFPSAYSHIPLSLESLAHYKKMMVESIATASDIEKPYLYSDDYKEFEPTVTLLKLNDG</sequence>
<proteinExistence type="predicted"/>
<accession>A0A1X0R393</accession>
<reference evidence="1" key="1">
    <citation type="journal article" date="2016" name="Proc. Natl. Acad. Sci. U.S.A.">
        <title>Lipid metabolic changes in an early divergent fungus govern the establishment of a mutualistic symbiosis with endobacteria.</title>
        <authorList>
            <person name="Lastovetsky O.A."/>
            <person name="Gaspar M.L."/>
            <person name="Mondo S.J."/>
            <person name="LaButti K.M."/>
            <person name="Sandor L."/>
            <person name="Grigoriev I.V."/>
            <person name="Henry S.A."/>
            <person name="Pawlowska T.E."/>
        </authorList>
    </citation>
    <scope>NUCLEOTIDE SEQUENCE [LARGE SCALE GENOMIC DNA]</scope>
    <source>
        <strain evidence="1">ATCC 52814</strain>
    </source>
</reference>